<dbReference type="RefSeq" id="WP_344101709.1">
    <property type="nucleotide sequence ID" value="NZ_BAAANL010000003.1"/>
</dbReference>
<name>A0ABN2NBW4_9MICO</name>
<dbReference type="Proteomes" id="UP001501094">
    <property type="component" value="Unassembled WGS sequence"/>
</dbReference>
<evidence type="ECO:0000313" key="1">
    <source>
        <dbReference type="EMBL" id="GAA1860578.1"/>
    </source>
</evidence>
<protein>
    <recommendedName>
        <fullName evidence="3">Sigma-70, region 4</fullName>
    </recommendedName>
</protein>
<organism evidence="1 2">
    <name type="scientific">Myceligenerans crystallogenes</name>
    <dbReference type="NCBI Taxonomy" id="316335"/>
    <lineage>
        <taxon>Bacteria</taxon>
        <taxon>Bacillati</taxon>
        <taxon>Actinomycetota</taxon>
        <taxon>Actinomycetes</taxon>
        <taxon>Micrococcales</taxon>
        <taxon>Promicromonosporaceae</taxon>
        <taxon>Myceligenerans</taxon>
    </lineage>
</organism>
<comment type="caution">
    <text evidence="1">The sequence shown here is derived from an EMBL/GenBank/DDBJ whole genome shotgun (WGS) entry which is preliminary data.</text>
</comment>
<keyword evidence="2" id="KW-1185">Reference proteome</keyword>
<dbReference type="EMBL" id="BAAANL010000003">
    <property type="protein sequence ID" value="GAA1860578.1"/>
    <property type="molecule type" value="Genomic_DNA"/>
</dbReference>
<reference evidence="2" key="1">
    <citation type="journal article" date="2019" name="Int. J. Syst. Evol. Microbiol.">
        <title>The Global Catalogue of Microorganisms (GCM) 10K type strain sequencing project: providing services to taxonomists for standard genome sequencing and annotation.</title>
        <authorList>
            <consortium name="The Broad Institute Genomics Platform"/>
            <consortium name="The Broad Institute Genome Sequencing Center for Infectious Disease"/>
            <person name="Wu L."/>
            <person name="Ma J."/>
        </authorList>
    </citation>
    <scope>NUCLEOTIDE SEQUENCE [LARGE SCALE GENOMIC DNA]</scope>
    <source>
        <strain evidence="2">JCM 14326</strain>
    </source>
</reference>
<evidence type="ECO:0008006" key="3">
    <source>
        <dbReference type="Google" id="ProtNLM"/>
    </source>
</evidence>
<proteinExistence type="predicted"/>
<evidence type="ECO:0000313" key="2">
    <source>
        <dbReference type="Proteomes" id="UP001501094"/>
    </source>
</evidence>
<sequence>MDVAEFEDVRADPDPIRQARNATALLQTYSQRSHELARLRRAAIDRAHDELGMTYTEVASQVGISKGRVTQLRKSAPPLERAFFGVGPVTIAFPVRAVKDRPLGVVAVEDETASKAMAGILESLSLAVETFPIPAGGEWEPPADAVAICGPKSSRITAEAIANDPHLSFEPDEHGRWVITDRSNGNVFVSPSDEGDPSRETAYIARVQRNGRMVLIVAGVHALGSVGAVEYIRRNLTELFEAVGEQPFSLIVTSSFEGMAVTETAAAWGPRKHTS</sequence>
<accession>A0ABN2NBW4</accession>
<gene>
    <name evidence="1" type="ORF">GCM10009751_17710</name>
</gene>